<keyword evidence="4" id="KW-0677">Repeat</keyword>
<feature type="non-terminal residue" evidence="8">
    <location>
        <position position="803"/>
    </location>
</feature>
<evidence type="ECO:0000313" key="8">
    <source>
        <dbReference type="RefSeq" id="XP_026192345.1"/>
    </source>
</evidence>
<dbReference type="GeneID" id="34617264"/>
<dbReference type="InterPro" id="IPR028884">
    <property type="entry name" value="Trm82"/>
</dbReference>
<evidence type="ECO:0000256" key="3">
    <source>
        <dbReference type="ARBA" id="ARBA00022694"/>
    </source>
</evidence>
<protein>
    <submittedName>
        <fullName evidence="8">Uncharacterized protein LOC34617264</fullName>
    </submittedName>
</protein>
<dbReference type="Proteomes" id="UP000515125">
    <property type="component" value="Unplaced"/>
</dbReference>
<dbReference type="InterPro" id="IPR015943">
    <property type="entry name" value="WD40/YVTN_repeat-like_dom_sf"/>
</dbReference>
<dbReference type="RefSeq" id="XP_026192345.1">
    <property type="nucleotide sequence ID" value="XM_026336560.1"/>
</dbReference>
<dbReference type="GO" id="GO:0005829">
    <property type="term" value="C:cytosol"/>
    <property type="evidence" value="ECO:0007669"/>
    <property type="project" value="TreeGrafter"/>
</dbReference>
<dbReference type="SUPFAM" id="SSF50978">
    <property type="entry name" value="WD40 repeat-like"/>
    <property type="match status" value="1"/>
</dbReference>
<reference evidence="8" key="1">
    <citation type="submission" date="2025-08" db="UniProtKB">
        <authorList>
            <consortium name="RefSeq"/>
        </authorList>
    </citation>
    <scope>IDENTIFICATION</scope>
</reference>
<name>A0A6P6RZ01_9EIME</name>
<keyword evidence="3" id="KW-0819">tRNA processing</keyword>
<dbReference type="InterPro" id="IPR036322">
    <property type="entry name" value="WD40_repeat_dom_sf"/>
</dbReference>
<sequence length="803" mass="89604">MIKQAYTRAVPVAACRRNWAVLMRRQQRYEEGKWHCGDKALTDPTMFVGTMVDCASIACSVSGDAGECDAAMSFVPTGTRETSVCQEDQYHEGSTARHWHREDTRHPPGVWTALPSLSDSPAAPRSVLWRENPLKGCEAFSAGWCRQGTGVALTVRRNQTVDKMQDGRITSTPTPRIHSALPSVPQVPLLLHPHKPLLFSAHGSCMRLFNYETQQWELDEVHHLQEKPQQRVTLPAADNPLVAGEQRGQPQQQQQQTRHTMDIAAADCVCLDCGRRSTSVPVFARVPCRNANSSNCVWLTAGDDKTLCLWRDNSFELLQRRMQRKKASAACFVSSAGPWQRRRQGQEGEPLHGEHRMHVLLCDKFGDVFLLPMESLGGQQRLAGDVVLEQLHATDTSEKHCCLDNSSSSGASCSADATKSTSCIGAMPAENNDDDDEVDGDVPVIAHLTTVTCLKLIAVQPPQQEKQQQGNDAEVLITGDRDEKIRLCFASSPWNLEAAHLGHLEFITDVAPILNSSTSGSELLQQKWVVSASGDCTLRLWEMQTGRLHSQGSLALQPSSLFKEALPLVNSLLQEASPLQHNSKEALPTCAVLRGHLLPVKVFVDEKQCLIVVQVLQLKGLLLIPYNSNALQQPLQQVYGQAQVVPLQYAVGSVLVARHARQDIETFPIFAALKQQLQQLEQQQQQQQQQLPLESILVAWVVDTEGRVHAPICLELQLLAGMQQQQQPHTCSTLLPLVEGSSPPHTPQHQQQQRVCHWWKLTRDPEAPTVDERRAKRLRHKHLQQQQQLELKLQQQKKHQHDE</sequence>
<evidence type="ECO:0000256" key="1">
    <source>
        <dbReference type="ARBA" id="ARBA00004123"/>
    </source>
</evidence>
<dbReference type="PANTHER" id="PTHR16288:SF0">
    <property type="entry name" value="TRNA (GUANINE-N(7)-)-METHYLTRANSFERASE NON-CATALYTIC SUBUNIT WDR4"/>
    <property type="match status" value="1"/>
</dbReference>
<dbReference type="Gene3D" id="2.130.10.10">
    <property type="entry name" value="YVTN repeat-like/Quinoprotein amine dehydrogenase"/>
    <property type="match status" value="1"/>
</dbReference>
<evidence type="ECO:0000256" key="6">
    <source>
        <dbReference type="SAM" id="MobiDB-lite"/>
    </source>
</evidence>
<feature type="region of interest" description="Disordered" evidence="6">
    <location>
        <begin position="767"/>
        <end position="803"/>
    </location>
</feature>
<dbReference type="OrthoDB" id="371245at2759"/>
<dbReference type="PANTHER" id="PTHR16288">
    <property type="entry name" value="WD40 REPEAT PROTEIN 4"/>
    <property type="match status" value="1"/>
</dbReference>
<keyword evidence="2" id="KW-0853">WD repeat</keyword>
<feature type="compositionally biased region" description="Low complexity" evidence="6">
    <location>
        <begin position="784"/>
        <end position="794"/>
    </location>
</feature>
<proteinExistence type="predicted"/>
<gene>
    <name evidence="8" type="primary">LOC34617264</name>
</gene>
<dbReference type="GO" id="GO:0036265">
    <property type="term" value="P:RNA (guanine-N7)-methylation"/>
    <property type="evidence" value="ECO:0007669"/>
    <property type="project" value="InterPro"/>
</dbReference>
<evidence type="ECO:0000313" key="7">
    <source>
        <dbReference type="Proteomes" id="UP000515125"/>
    </source>
</evidence>
<evidence type="ECO:0000256" key="4">
    <source>
        <dbReference type="ARBA" id="ARBA00022737"/>
    </source>
</evidence>
<dbReference type="AlphaFoldDB" id="A0A6P6RZ01"/>
<dbReference type="GO" id="GO:0006400">
    <property type="term" value="P:tRNA modification"/>
    <property type="evidence" value="ECO:0007669"/>
    <property type="project" value="TreeGrafter"/>
</dbReference>
<evidence type="ECO:0000256" key="5">
    <source>
        <dbReference type="ARBA" id="ARBA00023242"/>
    </source>
</evidence>
<dbReference type="GO" id="GO:0043527">
    <property type="term" value="C:tRNA methyltransferase complex"/>
    <property type="evidence" value="ECO:0007669"/>
    <property type="project" value="TreeGrafter"/>
</dbReference>
<dbReference type="GO" id="GO:0005634">
    <property type="term" value="C:nucleus"/>
    <property type="evidence" value="ECO:0007669"/>
    <property type="project" value="UniProtKB-SubCell"/>
</dbReference>
<comment type="subcellular location">
    <subcellularLocation>
        <location evidence="1">Nucleus</location>
    </subcellularLocation>
</comment>
<organism evidence="7 8">
    <name type="scientific">Cyclospora cayetanensis</name>
    <dbReference type="NCBI Taxonomy" id="88456"/>
    <lineage>
        <taxon>Eukaryota</taxon>
        <taxon>Sar</taxon>
        <taxon>Alveolata</taxon>
        <taxon>Apicomplexa</taxon>
        <taxon>Conoidasida</taxon>
        <taxon>Coccidia</taxon>
        <taxon>Eucoccidiorida</taxon>
        <taxon>Eimeriorina</taxon>
        <taxon>Eimeriidae</taxon>
        <taxon>Cyclospora</taxon>
    </lineage>
</organism>
<keyword evidence="7" id="KW-1185">Reference proteome</keyword>
<keyword evidence="5" id="KW-0539">Nucleus</keyword>
<evidence type="ECO:0000256" key="2">
    <source>
        <dbReference type="ARBA" id="ARBA00022574"/>
    </source>
</evidence>
<accession>A0A6P6RZ01</accession>